<feature type="compositionally biased region" description="Basic residues" evidence="1">
    <location>
        <begin position="388"/>
        <end position="407"/>
    </location>
</feature>
<feature type="region of interest" description="Disordered" evidence="1">
    <location>
        <begin position="113"/>
        <end position="157"/>
    </location>
</feature>
<accession>A0A166HGW2</accession>
<gene>
    <name evidence="2" type="ORF">SISSUDRAFT_1069352</name>
</gene>
<feature type="region of interest" description="Disordered" evidence="1">
    <location>
        <begin position="1"/>
        <end position="65"/>
    </location>
</feature>
<feature type="region of interest" description="Disordered" evidence="1">
    <location>
        <begin position="668"/>
        <end position="728"/>
    </location>
</feature>
<keyword evidence="3" id="KW-1185">Reference proteome</keyword>
<sequence length="797" mass="86279">MTSTSEVGADQDGEQPSPTTPDATVPEPETLKKKKKKKSKKNGANKALANANGANGAKPAQAEEPKPTVLCISRNKHWKYISSYHGPWLQLPVELLESLLLINMDPASITITESKLSPPLGSPTTQAPASPLSSMLRLKGSGSNNPDYSQTTDPPPSPFPLFKSGQPIPPPIDPGVFASVTTVRRLIDEASDLAVRAASGLSAAALGSLRNNNAYGFGNGGNPWGASSAYGYGASGDMGGGRNVAMSAMRVHRLRALAIQRLAAAYKADEIAASVMVMQGASALDEIAERVLKVDPNDPDARYVHFFHEKIPSRQLAECTTTKVLDDLIAAYPQRLEYYRTRGVVHSFRDEYPAAIRDFGYALKEARAIRKSKQAHLHTVSNGQHVEHRPHKNKKGKKGARGKGHSSNKHEDTAPHNGEDQDAELSSPTGTSIPSTPTDPIEPQVLFLRGAAYLQNVFYIVENRILQLEGVTKGMSADGPDMKLCCIETGHYGGVELGNPEGPLGHSHGSKALAYQSSLDEPRFKEQIFTYLRKSVRDHERFLSHFKTLESSPQPFPGDIATQVEHAFLLSDAMRSGNPLSSPPPTSSSPSFTTYHPLLVESHFSILICILLLGNFTDSLPAFVNAVALVERLEGYPIFLPARSMSQAEFLEVLERLAKGWKTGIMPHPKSTKRLALEPAPVPSEVASGSGQQEEAGENMPSTSSLADAPSSSESEMPDAEHTRRRDLSQSLDSLRILLAPVHRRQRERAEKIASEKANGNDGQKQPQINIPLHGPRVEIILAWLAAVHLPGLESVA</sequence>
<feature type="compositionally biased region" description="Low complexity" evidence="1">
    <location>
        <begin position="44"/>
        <end position="58"/>
    </location>
</feature>
<dbReference type="STRING" id="1314776.A0A166HGW2"/>
<feature type="compositionally biased region" description="Polar residues" evidence="1">
    <location>
        <begin position="122"/>
        <end position="133"/>
    </location>
</feature>
<feature type="compositionally biased region" description="Basic residues" evidence="1">
    <location>
        <begin position="32"/>
        <end position="43"/>
    </location>
</feature>
<dbReference type="Proteomes" id="UP000076798">
    <property type="component" value="Unassembled WGS sequence"/>
</dbReference>
<proteinExistence type="predicted"/>
<feature type="compositionally biased region" description="Low complexity" evidence="1">
    <location>
        <begin position="701"/>
        <end position="715"/>
    </location>
</feature>
<feature type="compositionally biased region" description="Basic and acidic residues" evidence="1">
    <location>
        <begin position="408"/>
        <end position="419"/>
    </location>
</feature>
<protein>
    <submittedName>
        <fullName evidence="2">Uncharacterized protein</fullName>
    </submittedName>
</protein>
<dbReference type="AlphaFoldDB" id="A0A166HGW2"/>
<evidence type="ECO:0000313" key="2">
    <source>
        <dbReference type="EMBL" id="KZT42701.1"/>
    </source>
</evidence>
<name>A0A166HGW2_9AGAM</name>
<feature type="compositionally biased region" description="Polar residues" evidence="1">
    <location>
        <begin position="141"/>
        <end position="152"/>
    </location>
</feature>
<feature type="region of interest" description="Disordered" evidence="1">
    <location>
        <begin position="372"/>
        <end position="438"/>
    </location>
</feature>
<dbReference type="EMBL" id="KV428012">
    <property type="protein sequence ID" value="KZT42701.1"/>
    <property type="molecule type" value="Genomic_DNA"/>
</dbReference>
<dbReference type="OrthoDB" id="420046at2759"/>
<reference evidence="2 3" key="1">
    <citation type="journal article" date="2016" name="Mol. Biol. Evol.">
        <title>Comparative Genomics of Early-Diverging Mushroom-Forming Fungi Provides Insights into the Origins of Lignocellulose Decay Capabilities.</title>
        <authorList>
            <person name="Nagy L.G."/>
            <person name="Riley R."/>
            <person name="Tritt A."/>
            <person name="Adam C."/>
            <person name="Daum C."/>
            <person name="Floudas D."/>
            <person name="Sun H."/>
            <person name="Yadav J.S."/>
            <person name="Pangilinan J."/>
            <person name="Larsson K.H."/>
            <person name="Matsuura K."/>
            <person name="Barry K."/>
            <person name="Labutti K."/>
            <person name="Kuo R."/>
            <person name="Ohm R.A."/>
            <person name="Bhattacharya S.S."/>
            <person name="Shirouzu T."/>
            <person name="Yoshinaga Y."/>
            <person name="Martin F.M."/>
            <person name="Grigoriev I.V."/>
            <person name="Hibbett D.S."/>
        </authorList>
    </citation>
    <scope>NUCLEOTIDE SEQUENCE [LARGE SCALE GENOMIC DNA]</scope>
    <source>
        <strain evidence="2 3">HHB10207 ss-3</strain>
    </source>
</reference>
<feature type="compositionally biased region" description="Low complexity" evidence="1">
    <location>
        <begin position="426"/>
        <end position="438"/>
    </location>
</feature>
<evidence type="ECO:0000256" key="1">
    <source>
        <dbReference type="SAM" id="MobiDB-lite"/>
    </source>
</evidence>
<feature type="compositionally biased region" description="Basic and acidic residues" evidence="1">
    <location>
        <begin position="719"/>
        <end position="728"/>
    </location>
</feature>
<feature type="region of interest" description="Disordered" evidence="1">
    <location>
        <begin position="746"/>
        <end position="770"/>
    </location>
</feature>
<evidence type="ECO:0000313" key="3">
    <source>
        <dbReference type="Proteomes" id="UP000076798"/>
    </source>
</evidence>
<organism evidence="2 3">
    <name type="scientific">Sistotremastrum suecicum HHB10207 ss-3</name>
    <dbReference type="NCBI Taxonomy" id="1314776"/>
    <lineage>
        <taxon>Eukaryota</taxon>
        <taxon>Fungi</taxon>
        <taxon>Dikarya</taxon>
        <taxon>Basidiomycota</taxon>
        <taxon>Agaricomycotina</taxon>
        <taxon>Agaricomycetes</taxon>
        <taxon>Sistotremastrales</taxon>
        <taxon>Sistotremastraceae</taxon>
        <taxon>Sistotremastrum</taxon>
    </lineage>
</organism>